<dbReference type="AlphaFoldDB" id="A0A4Y2E642"/>
<sequence>MANSVLSCERDDLVVRTRFRCRRIPGSRSDSIEGPSFSGSGHVHSYLLNILSLVVQKFGERLLTQVLSSPSDLFKFTRSVSK</sequence>
<comment type="caution">
    <text evidence="1">The sequence shown here is derived from an EMBL/GenBank/DDBJ whole genome shotgun (WGS) entry which is preliminary data.</text>
</comment>
<dbReference type="EMBL" id="BGPR01091759">
    <property type="protein sequence ID" value="GBM24622.1"/>
    <property type="molecule type" value="Genomic_DNA"/>
</dbReference>
<reference evidence="1 2" key="1">
    <citation type="journal article" date="2019" name="Sci. Rep.">
        <title>Orb-weaving spider Araneus ventricosus genome elucidates the spidroin gene catalogue.</title>
        <authorList>
            <person name="Kono N."/>
            <person name="Nakamura H."/>
            <person name="Ohtoshi R."/>
            <person name="Moran D.A.P."/>
            <person name="Shinohara A."/>
            <person name="Yoshida Y."/>
            <person name="Fujiwara M."/>
            <person name="Mori M."/>
            <person name="Tomita M."/>
            <person name="Arakawa K."/>
        </authorList>
    </citation>
    <scope>NUCLEOTIDE SEQUENCE [LARGE SCALE GENOMIC DNA]</scope>
</reference>
<name>A0A4Y2E642_ARAVE</name>
<evidence type="ECO:0000313" key="1">
    <source>
        <dbReference type="EMBL" id="GBM24622.1"/>
    </source>
</evidence>
<organism evidence="1 2">
    <name type="scientific">Araneus ventricosus</name>
    <name type="common">Orbweaver spider</name>
    <name type="synonym">Epeira ventricosa</name>
    <dbReference type="NCBI Taxonomy" id="182803"/>
    <lineage>
        <taxon>Eukaryota</taxon>
        <taxon>Metazoa</taxon>
        <taxon>Ecdysozoa</taxon>
        <taxon>Arthropoda</taxon>
        <taxon>Chelicerata</taxon>
        <taxon>Arachnida</taxon>
        <taxon>Araneae</taxon>
        <taxon>Araneomorphae</taxon>
        <taxon>Entelegynae</taxon>
        <taxon>Araneoidea</taxon>
        <taxon>Araneidae</taxon>
        <taxon>Araneus</taxon>
    </lineage>
</organism>
<dbReference type="Proteomes" id="UP000499080">
    <property type="component" value="Unassembled WGS sequence"/>
</dbReference>
<protein>
    <submittedName>
        <fullName evidence="1">Uncharacterized protein</fullName>
    </submittedName>
</protein>
<evidence type="ECO:0000313" key="2">
    <source>
        <dbReference type="Proteomes" id="UP000499080"/>
    </source>
</evidence>
<proteinExistence type="predicted"/>
<keyword evidence="2" id="KW-1185">Reference proteome</keyword>
<gene>
    <name evidence="1" type="ORF">AVEN_192494_1</name>
</gene>
<accession>A0A4Y2E642</accession>